<comment type="caution">
    <text evidence="1">The sequence shown here is derived from an EMBL/GenBank/DDBJ whole genome shotgun (WGS) entry which is preliminary data.</text>
</comment>
<dbReference type="AlphaFoldDB" id="A0A1G2FEV1"/>
<dbReference type="EMBL" id="MHNB01000030">
    <property type="protein sequence ID" value="OGZ36170.1"/>
    <property type="molecule type" value="Genomic_DNA"/>
</dbReference>
<organism evidence="1 2">
    <name type="scientific">Candidatus Portnoybacteria bacterium RIFCSPHIGHO2_12_FULL_38_9</name>
    <dbReference type="NCBI Taxonomy" id="1801997"/>
    <lineage>
        <taxon>Bacteria</taxon>
        <taxon>Candidatus Portnoyibacteriota</taxon>
    </lineage>
</organism>
<evidence type="ECO:0000313" key="1">
    <source>
        <dbReference type="EMBL" id="OGZ36170.1"/>
    </source>
</evidence>
<dbReference type="Proteomes" id="UP000177061">
    <property type="component" value="Unassembled WGS sequence"/>
</dbReference>
<name>A0A1G2FEV1_9BACT</name>
<reference evidence="1 2" key="1">
    <citation type="journal article" date="2016" name="Nat. Commun.">
        <title>Thousands of microbial genomes shed light on interconnected biogeochemical processes in an aquifer system.</title>
        <authorList>
            <person name="Anantharaman K."/>
            <person name="Brown C.T."/>
            <person name="Hug L.A."/>
            <person name="Sharon I."/>
            <person name="Castelle C.J."/>
            <person name="Probst A.J."/>
            <person name="Thomas B.C."/>
            <person name="Singh A."/>
            <person name="Wilkins M.J."/>
            <person name="Karaoz U."/>
            <person name="Brodie E.L."/>
            <person name="Williams K.H."/>
            <person name="Hubbard S.S."/>
            <person name="Banfield J.F."/>
        </authorList>
    </citation>
    <scope>NUCLEOTIDE SEQUENCE [LARGE SCALE GENOMIC DNA]</scope>
</reference>
<dbReference type="STRING" id="1801997.A3J64_00185"/>
<protein>
    <submittedName>
        <fullName evidence="1">Uncharacterized protein</fullName>
    </submittedName>
</protein>
<evidence type="ECO:0000313" key="2">
    <source>
        <dbReference type="Proteomes" id="UP000177061"/>
    </source>
</evidence>
<sequence length="74" mass="8546">MEKKARIRKSSFGPYFSLDSDGKTLRLKGEIIRNVWGEGDRIPTQEELDEFIVRQYVCPGFTGEVRLVVPIEED</sequence>
<gene>
    <name evidence="1" type="ORF">A3J64_00185</name>
</gene>
<proteinExistence type="predicted"/>
<accession>A0A1G2FEV1</accession>